<dbReference type="RefSeq" id="WP_111457020.1">
    <property type="nucleotide sequence ID" value="NZ_QFYP01000001.1"/>
</dbReference>
<name>A0A328AYQ6_9CAUL</name>
<dbReference type="OrthoDB" id="9180644at2"/>
<reference evidence="3" key="1">
    <citation type="submission" date="2018-05" db="EMBL/GenBank/DDBJ databases">
        <authorList>
            <person name="Li X."/>
        </authorList>
    </citation>
    <scope>NUCLEOTIDE SEQUENCE [LARGE SCALE GENOMIC DNA]</scope>
    <source>
        <strain evidence="3">HKS-05</strain>
    </source>
</reference>
<gene>
    <name evidence="2" type="ORF">DJ021_07880</name>
</gene>
<feature type="chain" id="PRO_5016379024" description="Lipoprotein" evidence="1">
    <location>
        <begin position="22"/>
        <end position="204"/>
    </location>
</feature>
<dbReference type="EMBL" id="QFYP01000001">
    <property type="protein sequence ID" value="RAK59727.1"/>
    <property type="molecule type" value="Genomic_DNA"/>
</dbReference>
<proteinExistence type="predicted"/>
<keyword evidence="3" id="KW-1185">Reference proteome</keyword>
<organism evidence="2 3">
    <name type="scientific">Phenylobacterium hankyongense</name>
    <dbReference type="NCBI Taxonomy" id="1813876"/>
    <lineage>
        <taxon>Bacteria</taxon>
        <taxon>Pseudomonadati</taxon>
        <taxon>Pseudomonadota</taxon>
        <taxon>Alphaproteobacteria</taxon>
        <taxon>Caulobacterales</taxon>
        <taxon>Caulobacteraceae</taxon>
        <taxon>Phenylobacterium</taxon>
    </lineage>
</organism>
<sequence length="204" mass="20586">MAPRSTAALVALALAGLGATACTTTSQVHPEYVSAGLSAPVVQGKAVIVMDAAARNGTVTAHPTSLTGAATSITEPMGPIIAATGQKVFGAGFSGGAQVADQPQPDAYAVALRSDSFSFKYDQLSNLGFAITPKVSVGVTADVAAPGGKPLLHKSYTRTDITTGAYAASLNPPEKINQALHMALGEIWREVLDDIKAAAAKGAP</sequence>
<dbReference type="AlphaFoldDB" id="A0A328AYQ6"/>
<feature type="signal peptide" evidence="1">
    <location>
        <begin position="1"/>
        <end position="21"/>
    </location>
</feature>
<accession>A0A328AYQ6</accession>
<dbReference type="Proteomes" id="UP000249842">
    <property type="component" value="Unassembled WGS sequence"/>
</dbReference>
<protein>
    <recommendedName>
        <fullName evidence="4">Lipoprotein</fullName>
    </recommendedName>
</protein>
<evidence type="ECO:0000313" key="3">
    <source>
        <dbReference type="Proteomes" id="UP000249842"/>
    </source>
</evidence>
<comment type="caution">
    <text evidence="2">The sequence shown here is derived from an EMBL/GenBank/DDBJ whole genome shotgun (WGS) entry which is preliminary data.</text>
</comment>
<evidence type="ECO:0000313" key="2">
    <source>
        <dbReference type="EMBL" id="RAK59727.1"/>
    </source>
</evidence>
<evidence type="ECO:0008006" key="4">
    <source>
        <dbReference type="Google" id="ProtNLM"/>
    </source>
</evidence>
<dbReference type="PROSITE" id="PS51257">
    <property type="entry name" value="PROKAR_LIPOPROTEIN"/>
    <property type="match status" value="1"/>
</dbReference>
<keyword evidence="1" id="KW-0732">Signal</keyword>
<evidence type="ECO:0000256" key="1">
    <source>
        <dbReference type="SAM" id="SignalP"/>
    </source>
</evidence>